<evidence type="ECO:0000313" key="3">
    <source>
        <dbReference type="Proteomes" id="UP000485058"/>
    </source>
</evidence>
<feature type="region of interest" description="Disordered" evidence="1">
    <location>
        <begin position="52"/>
        <end position="75"/>
    </location>
</feature>
<evidence type="ECO:0000313" key="2">
    <source>
        <dbReference type="EMBL" id="GFH26099.1"/>
    </source>
</evidence>
<proteinExistence type="predicted"/>
<protein>
    <submittedName>
        <fullName evidence="2">Uncharacterized protein</fullName>
    </submittedName>
</protein>
<gene>
    <name evidence="2" type="ORF">HaLaN_24187</name>
</gene>
<sequence length="75" mass="8249">MASRPGQLLAPGLTLTLHPVQRHALKQATPRACQADGYNHLITSGMAWEERGRQRGEGVKGSVGLFERRPSQADW</sequence>
<dbReference type="Proteomes" id="UP000485058">
    <property type="component" value="Unassembled WGS sequence"/>
</dbReference>
<evidence type="ECO:0000256" key="1">
    <source>
        <dbReference type="SAM" id="MobiDB-lite"/>
    </source>
</evidence>
<organism evidence="2 3">
    <name type="scientific">Haematococcus lacustris</name>
    <name type="common">Green alga</name>
    <name type="synonym">Haematococcus pluvialis</name>
    <dbReference type="NCBI Taxonomy" id="44745"/>
    <lineage>
        <taxon>Eukaryota</taxon>
        <taxon>Viridiplantae</taxon>
        <taxon>Chlorophyta</taxon>
        <taxon>core chlorophytes</taxon>
        <taxon>Chlorophyceae</taxon>
        <taxon>CS clade</taxon>
        <taxon>Chlamydomonadales</taxon>
        <taxon>Haematococcaceae</taxon>
        <taxon>Haematococcus</taxon>
    </lineage>
</organism>
<keyword evidence="3" id="KW-1185">Reference proteome</keyword>
<reference evidence="2 3" key="1">
    <citation type="submission" date="2020-02" db="EMBL/GenBank/DDBJ databases">
        <title>Draft genome sequence of Haematococcus lacustris strain NIES-144.</title>
        <authorList>
            <person name="Morimoto D."/>
            <person name="Nakagawa S."/>
            <person name="Yoshida T."/>
            <person name="Sawayama S."/>
        </authorList>
    </citation>
    <scope>NUCLEOTIDE SEQUENCE [LARGE SCALE GENOMIC DNA]</scope>
    <source>
        <strain evidence="2 3">NIES-144</strain>
    </source>
</reference>
<feature type="compositionally biased region" description="Basic and acidic residues" evidence="1">
    <location>
        <begin position="66"/>
        <end position="75"/>
    </location>
</feature>
<dbReference type="EMBL" id="BLLF01003020">
    <property type="protein sequence ID" value="GFH26099.1"/>
    <property type="molecule type" value="Genomic_DNA"/>
</dbReference>
<accession>A0A6A0A129</accession>
<name>A0A6A0A129_HAELA</name>
<dbReference type="AlphaFoldDB" id="A0A6A0A129"/>
<comment type="caution">
    <text evidence="2">The sequence shown here is derived from an EMBL/GenBank/DDBJ whole genome shotgun (WGS) entry which is preliminary data.</text>
</comment>